<comment type="caution">
    <text evidence="9">The sequence shown here is derived from an EMBL/GenBank/DDBJ whole genome shotgun (WGS) entry which is preliminary data.</text>
</comment>
<dbReference type="Pfam" id="PF00254">
    <property type="entry name" value="FKBP_C"/>
    <property type="match status" value="1"/>
</dbReference>
<dbReference type="GO" id="GO:0003755">
    <property type="term" value="F:peptidyl-prolyl cis-trans isomerase activity"/>
    <property type="evidence" value="ECO:0007669"/>
    <property type="project" value="UniProtKB-UniRule"/>
</dbReference>
<feature type="region of interest" description="Disordered" evidence="7">
    <location>
        <begin position="168"/>
        <end position="191"/>
    </location>
</feature>
<comment type="similarity">
    <text evidence="2 6">Belongs to the FKBP-type PPIase family.</text>
</comment>
<evidence type="ECO:0000313" key="9">
    <source>
        <dbReference type="EMBL" id="RXZ34693.1"/>
    </source>
</evidence>
<protein>
    <recommendedName>
        <fullName evidence="6">Peptidyl-prolyl cis-trans isomerase</fullName>
        <ecNumber evidence="6">5.2.1.8</ecNumber>
    </recommendedName>
</protein>
<dbReference type="InterPro" id="IPR001179">
    <property type="entry name" value="PPIase_FKBP_dom"/>
</dbReference>
<evidence type="ECO:0000256" key="2">
    <source>
        <dbReference type="ARBA" id="ARBA00006577"/>
    </source>
</evidence>
<dbReference type="RefSeq" id="WP_129340478.1">
    <property type="nucleotide sequence ID" value="NZ_JACIDD010000001.1"/>
</dbReference>
<evidence type="ECO:0000313" key="10">
    <source>
        <dbReference type="Proteomes" id="UP000292347"/>
    </source>
</evidence>
<dbReference type="PROSITE" id="PS50059">
    <property type="entry name" value="FKBP_PPIASE"/>
    <property type="match status" value="1"/>
</dbReference>
<dbReference type="EC" id="5.2.1.8" evidence="6"/>
<name>A0A4Q2IZB3_9SPHN</name>
<comment type="catalytic activity">
    <reaction evidence="1 5 6">
        <text>[protein]-peptidylproline (omega=180) = [protein]-peptidylproline (omega=0)</text>
        <dbReference type="Rhea" id="RHEA:16237"/>
        <dbReference type="Rhea" id="RHEA-COMP:10747"/>
        <dbReference type="Rhea" id="RHEA-COMP:10748"/>
        <dbReference type="ChEBI" id="CHEBI:83833"/>
        <dbReference type="ChEBI" id="CHEBI:83834"/>
        <dbReference type="EC" id="5.2.1.8"/>
    </reaction>
</comment>
<feature type="transmembrane region" description="Helical" evidence="8">
    <location>
        <begin position="15"/>
        <end position="36"/>
    </location>
</feature>
<accession>A0A4Q2IZB3</accession>
<dbReference type="OrthoDB" id="9812109at2"/>
<dbReference type="EMBL" id="SDPT01000001">
    <property type="protein sequence ID" value="RXZ34693.1"/>
    <property type="molecule type" value="Genomic_DNA"/>
</dbReference>
<keyword evidence="8" id="KW-1133">Transmembrane helix</keyword>
<evidence type="ECO:0000256" key="5">
    <source>
        <dbReference type="PROSITE-ProRule" id="PRU00277"/>
    </source>
</evidence>
<dbReference type="SUPFAM" id="SSF54534">
    <property type="entry name" value="FKBP-like"/>
    <property type="match status" value="1"/>
</dbReference>
<evidence type="ECO:0000256" key="1">
    <source>
        <dbReference type="ARBA" id="ARBA00000971"/>
    </source>
</evidence>
<keyword evidence="3 5" id="KW-0697">Rotamase</keyword>
<evidence type="ECO:0000256" key="4">
    <source>
        <dbReference type="ARBA" id="ARBA00023235"/>
    </source>
</evidence>
<keyword evidence="4 5" id="KW-0413">Isomerase</keyword>
<keyword evidence="10" id="KW-1185">Reference proteome</keyword>
<dbReference type="PANTHER" id="PTHR43811:SF23">
    <property type="entry name" value="FKBP-TYPE 22 KDA PEPTIDYL-PROLYL CIS-TRANS ISOMERASE"/>
    <property type="match status" value="1"/>
</dbReference>
<dbReference type="Gene3D" id="3.10.50.40">
    <property type="match status" value="1"/>
</dbReference>
<evidence type="ECO:0000256" key="8">
    <source>
        <dbReference type="SAM" id="Phobius"/>
    </source>
</evidence>
<evidence type="ECO:0000256" key="7">
    <source>
        <dbReference type="SAM" id="MobiDB-lite"/>
    </source>
</evidence>
<organism evidence="9 10">
    <name type="scientific">Sphingomonas desiccabilis</name>
    <dbReference type="NCBI Taxonomy" id="429134"/>
    <lineage>
        <taxon>Bacteria</taxon>
        <taxon>Pseudomonadati</taxon>
        <taxon>Pseudomonadota</taxon>
        <taxon>Alphaproteobacteria</taxon>
        <taxon>Sphingomonadales</taxon>
        <taxon>Sphingomonadaceae</taxon>
        <taxon>Sphingomonas</taxon>
    </lineage>
</organism>
<dbReference type="InterPro" id="IPR046357">
    <property type="entry name" value="PPIase_dom_sf"/>
</dbReference>
<dbReference type="AlphaFoldDB" id="A0A4Q2IZB3"/>
<evidence type="ECO:0000256" key="6">
    <source>
        <dbReference type="RuleBase" id="RU003915"/>
    </source>
</evidence>
<evidence type="ECO:0000256" key="3">
    <source>
        <dbReference type="ARBA" id="ARBA00023110"/>
    </source>
</evidence>
<sequence>MSVTAVPLQPVKRRYLVWLWVGVALIVAAAAALAWAGTPHSKVTESGLRYEIIEAGEGPAPTDDDVALINYVGKRPDGSVFDQNQQTPMPVRGVVPGFAEALKMMPKGAKYRFWIPPHLGYGAPRPAGAPPLTGEPAELAKITLQFDVELLDFIPEAVLRQQMMQQMMQGGAPAGPGGAVPGGPGPEGPGR</sequence>
<gene>
    <name evidence="9" type="ORF">EO081_03220</name>
</gene>
<reference evidence="9 10" key="1">
    <citation type="submission" date="2019-01" db="EMBL/GenBank/DDBJ databases">
        <title>Sphingomonas mucosissima sp. nov. and Sphingomonas desiccabilis sp. nov., from biological soil crusts in the Colorado Plateau, USA.</title>
        <authorList>
            <person name="Zhu D."/>
        </authorList>
    </citation>
    <scope>NUCLEOTIDE SEQUENCE [LARGE SCALE GENOMIC DNA]</scope>
    <source>
        <strain evidence="9 10">CP1D</strain>
    </source>
</reference>
<feature type="compositionally biased region" description="Gly residues" evidence="7">
    <location>
        <begin position="172"/>
        <end position="182"/>
    </location>
</feature>
<dbReference type="PANTHER" id="PTHR43811">
    <property type="entry name" value="FKBP-TYPE PEPTIDYL-PROLYL CIS-TRANS ISOMERASE FKPA"/>
    <property type="match status" value="1"/>
</dbReference>
<dbReference type="Proteomes" id="UP000292347">
    <property type="component" value="Unassembled WGS sequence"/>
</dbReference>
<proteinExistence type="inferred from homology"/>
<keyword evidence="8" id="KW-0812">Transmembrane</keyword>
<keyword evidence="8" id="KW-0472">Membrane</keyword>